<protein>
    <submittedName>
        <fullName evidence="1">Uncharacterized protein</fullName>
    </submittedName>
</protein>
<dbReference type="EMBL" id="LAZR01066447">
    <property type="protein sequence ID" value="KKK53547.1"/>
    <property type="molecule type" value="Genomic_DNA"/>
</dbReference>
<accession>A0A0F8W9S5</accession>
<feature type="non-terminal residue" evidence="1">
    <location>
        <position position="212"/>
    </location>
</feature>
<evidence type="ECO:0000313" key="1">
    <source>
        <dbReference type="EMBL" id="KKK53547.1"/>
    </source>
</evidence>
<proteinExistence type="predicted"/>
<name>A0A0F8W9S5_9ZZZZ</name>
<comment type="caution">
    <text evidence="1">The sequence shown here is derived from an EMBL/GenBank/DDBJ whole genome shotgun (WGS) entry which is preliminary data.</text>
</comment>
<sequence>MKKINLSQIAIIVIAILILGNTVMGASVLKPRQGGTGTGEDSAVGSILVGSSTKAYAPLAVGSNGLCLIASSTATNGISWELCTSLGGSDTQILFNNAGASAGDSNLTWSSSTKNLKVSSSTIGKLIIDPEGSQTITTSTQTVISSASHVDMTINGDFLMTATPSIAAGVDGQILILHSSETTSTLDFQDDSVLAGSDIFLNGADGTLKPAS</sequence>
<reference evidence="1" key="1">
    <citation type="journal article" date="2015" name="Nature">
        <title>Complex archaea that bridge the gap between prokaryotes and eukaryotes.</title>
        <authorList>
            <person name="Spang A."/>
            <person name="Saw J.H."/>
            <person name="Jorgensen S.L."/>
            <person name="Zaremba-Niedzwiedzka K."/>
            <person name="Martijn J."/>
            <person name="Lind A.E."/>
            <person name="van Eijk R."/>
            <person name="Schleper C."/>
            <person name="Guy L."/>
            <person name="Ettema T.J."/>
        </authorList>
    </citation>
    <scope>NUCLEOTIDE SEQUENCE</scope>
</reference>
<gene>
    <name evidence="1" type="ORF">LCGC14_3093690</name>
</gene>
<organism evidence="1">
    <name type="scientific">marine sediment metagenome</name>
    <dbReference type="NCBI Taxonomy" id="412755"/>
    <lineage>
        <taxon>unclassified sequences</taxon>
        <taxon>metagenomes</taxon>
        <taxon>ecological metagenomes</taxon>
    </lineage>
</organism>
<dbReference type="AlphaFoldDB" id="A0A0F8W9S5"/>